<keyword evidence="5" id="KW-1185">Reference proteome</keyword>
<evidence type="ECO:0000313" key="5">
    <source>
        <dbReference type="Proteomes" id="UP000294739"/>
    </source>
</evidence>
<dbReference type="OrthoDB" id="9801052at2"/>
<dbReference type="GO" id="GO:0008483">
    <property type="term" value="F:transaminase activity"/>
    <property type="evidence" value="ECO:0007669"/>
    <property type="project" value="UniProtKB-KW"/>
</dbReference>
<dbReference type="CDD" id="cd00610">
    <property type="entry name" value="OAT_like"/>
    <property type="match status" value="1"/>
</dbReference>
<protein>
    <submittedName>
        <fullName evidence="4">Aspartate aminotransferase family protein</fullName>
    </submittedName>
</protein>
<evidence type="ECO:0000256" key="3">
    <source>
        <dbReference type="RuleBase" id="RU003560"/>
    </source>
</evidence>
<keyword evidence="2 3" id="KW-0663">Pyridoxal phosphate</keyword>
<dbReference type="InParanoid" id="A0A4R5D9N3"/>
<organism evidence="4 5">
    <name type="scientific">Jiangella asiatica</name>
    <dbReference type="NCBI Taxonomy" id="2530372"/>
    <lineage>
        <taxon>Bacteria</taxon>
        <taxon>Bacillati</taxon>
        <taxon>Actinomycetota</taxon>
        <taxon>Actinomycetes</taxon>
        <taxon>Jiangellales</taxon>
        <taxon>Jiangellaceae</taxon>
        <taxon>Jiangella</taxon>
    </lineage>
</organism>
<dbReference type="PANTHER" id="PTHR43713:SF3">
    <property type="entry name" value="GLUTAMATE-1-SEMIALDEHYDE 2,1-AMINOMUTASE 1, CHLOROPLASTIC-RELATED"/>
    <property type="match status" value="1"/>
</dbReference>
<name>A0A4R5D9N3_9ACTN</name>
<dbReference type="InterPro" id="IPR049704">
    <property type="entry name" value="Aminotrans_3_PPA_site"/>
</dbReference>
<evidence type="ECO:0000256" key="1">
    <source>
        <dbReference type="ARBA" id="ARBA00001933"/>
    </source>
</evidence>
<gene>
    <name evidence="4" type="ORF">E1269_17290</name>
</gene>
<comment type="similarity">
    <text evidence="3">Belongs to the class-III pyridoxal-phosphate-dependent aminotransferase family.</text>
</comment>
<keyword evidence="4" id="KW-0032">Aminotransferase</keyword>
<dbReference type="PANTHER" id="PTHR43713">
    <property type="entry name" value="GLUTAMATE-1-SEMIALDEHYDE 2,1-AMINOMUTASE"/>
    <property type="match status" value="1"/>
</dbReference>
<dbReference type="AlphaFoldDB" id="A0A4R5D9N3"/>
<dbReference type="InterPro" id="IPR015424">
    <property type="entry name" value="PyrdxlP-dep_Trfase"/>
</dbReference>
<dbReference type="SUPFAM" id="SSF53383">
    <property type="entry name" value="PLP-dependent transferases"/>
    <property type="match status" value="1"/>
</dbReference>
<dbReference type="InterPro" id="IPR015422">
    <property type="entry name" value="PyrdxlP-dep_Trfase_small"/>
</dbReference>
<comment type="cofactor">
    <cofactor evidence="1">
        <name>pyridoxal 5'-phosphate</name>
        <dbReference type="ChEBI" id="CHEBI:597326"/>
    </cofactor>
</comment>
<comment type="caution">
    <text evidence="4">The sequence shown here is derived from an EMBL/GenBank/DDBJ whole genome shotgun (WGS) entry which is preliminary data.</text>
</comment>
<dbReference type="Proteomes" id="UP000294739">
    <property type="component" value="Unassembled WGS sequence"/>
</dbReference>
<proteinExistence type="inferred from homology"/>
<dbReference type="GO" id="GO:0030170">
    <property type="term" value="F:pyridoxal phosphate binding"/>
    <property type="evidence" value="ECO:0007669"/>
    <property type="project" value="InterPro"/>
</dbReference>
<sequence>MEMTGMVDAHAIGRSIDEETSRVLPASAEHFRRSSELIPGGASRGRFWWPAPIYVERARGVSLHDIDGRTYIDCLVGFGSMILGHAHPAVTDAVAAQVALGTVFGAPCVQEEHLARLVVSNVPGAERAVFVGSGTEATMTALRIARAATGRDVVAKFEGGWHGAQDFLLHSFTETDGELTAPRAVPSSAGLSRSSSRDVVVLPYNHDAALVRIRDEAHRLACVVVEPVQGAAGGLPTEREFLERLRAVCDETGVLLVFDEVISGFRLGPAGAGGLYGVTADLVTLGKIIGGGLSIGAVAGRADLMGRVASREGRPVAASGTFAANPLSMAAGVAQLSVLLDDPDTYPRLAVLGQRMRDGLRQVLAAHGIRGWVTGVGSLWGLHFSAESPRTVRDLATASPSVARVLAAYLLLEGVVMSAPVHLGFLSTAHTEKDVDLVISAHSSALKRMKEEGHV</sequence>
<evidence type="ECO:0000256" key="2">
    <source>
        <dbReference type="ARBA" id="ARBA00022898"/>
    </source>
</evidence>
<dbReference type="Pfam" id="PF00202">
    <property type="entry name" value="Aminotran_3"/>
    <property type="match status" value="1"/>
</dbReference>
<dbReference type="InterPro" id="IPR015421">
    <property type="entry name" value="PyrdxlP-dep_Trfase_major"/>
</dbReference>
<reference evidence="4 5" key="1">
    <citation type="submission" date="2019-03" db="EMBL/GenBank/DDBJ databases">
        <title>Draft genome sequences of novel Actinobacteria.</title>
        <authorList>
            <person name="Sahin N."/>
            <person name="Ay H."/>
            <person name="Saygin H."/>
        </authorList>
    </citation>
    <scope>NUCLEOTIDE SEQUENCE [LARGE SCALE GENOMIC DNA]</scope>
    <source>
        <strain evidence="4 5">5K138</strain>
    </source>
</reference>
<keyword evidence="4" id="KW-0808">Transferase</keyword>
<evidence type="ECO:0000313" key="4">
    <source>
        <dbReference type="EMBL" id="TDE08461.1"/>
    </source>
</evidence>
<dbReference type="EMBL" id="SMKZ01000024">
    <property type="protein sequence ID" value="TDE08461.1"/>
    <property type="molecule type" value="Genomic_DNA"/>
</dbReference>
<dbReference type="Gene3D" id="3.40.640.10">
    <property type="entry name" value="Type I PLP-dependent aspartate aminotransferase-like (Major domain)"/>
    <property type="match status" value="1"/>
</dbReference>
<dbReference type="PROSITE" id="PS00600">
    <property type="entry name" value="AA_TRANSFER_CLASS_3"/>
    <property type="match status" value="1"/>
</dbReference>
<dbReference type="InterPro" id="IPR005814">
    <property type="entry name" value="Aminotrans_3"/>
</dbReference>
<dbReference type="Gene3D" id="3.90.1150.10">
    <property type="entry name" value="Aspartate Aminotransferase, domain 1"/>
    <property type="match status" value="1"/>
</dbReference>
<accession>A0A4R5D9N3</accession>